<gene>
    <name evidence="1" type="ORF">JHL15_15820</name>
</gene>
<protein>
    <recommendedName>
        <fullName evidence="3">DUF4369 domain-containing protein</fullName>
    </recommendedName>
</protein>
<evidence type="ECO:0008006" key="3">
    <source>
        <dbReference type="Google" id="ProtNLM"/>
    </source>
</evidence>
<evidence type="ECO:0000313" key="1">
    <source>
        <dbReference type="EMBL" id="MBK1897231.1"/>
    </source>
</evidence>
<name>A0ABS1FXR3_9FLAO</name>
<organism evidence="1 2">
    <name type="scientific">Chryseobacterium paridis</name>
    <dbReference type="NCBI Taxonomy" id="2800328"/>
    <lineage>
        <taxon>Bacteria</taxon>
        <taxon>Pseudomonadati</taxon>
        <taxon>Bacteroidota</taxon>
        <taxon>Flavobacteriia</taxon>
        <taxon>Flavobacteriales</taxon>
        <taxon>Weeksellaceae</taxon>
        <taxon>Chryseobacterium group</taxon>
        <taxon>Chryseobacterium</taxon>
    </lineage>
</organism>
<dbReference type="Proteomes" id="UP000628669">
    <property type="component" value="Unassembled WGS sequence"/>
</dbReference>
<dbReference type="RefSeq" id="WP_200247264.1">
    <property type="nucleotide sequence ID" value="NZ_JAENHK010000010.1"/>
</dbReference>
<accession>A0ABS1FXR3</accession>
<dbReference type="EMBL" id="JAENHK010000010">
    <property type="protein sequence ID" value="MBK1897231.1"/>
    <property type="molecule type" value="Genomic_DNA"/>
</dbReference>
<keyword evidence="2" id="KW-1185">Reference proteome</keyword>
<comment type="caution">
    <text evidence="1">The sequence shown here is derived from an EMBL/GenBank/DDBJ whole genome shotgun (WGS) entry which is preliminary data.</text>
</comment>
<reference evidence="2" key="1">
    <citation type="submission" date="2021-01" db="EMBL/GenBank/DDBJ databases">
        <title>Genome public.</title>
        <authorList>
            <person name="Liu C."/>
            <person name="Sun Q."/>
        </authorList>
    </citation>
    <scope>NUCLEOTIDE SEQUENCE [LARGE SCALE GENOMIC DNA]</scope>
    <source>
        <strain evidence="2">YIM B02567</strain>
    </source>
</reference>
<sequence length="199" mass="23611">MRTKFILLFSLFSIIIFSQEKENKGFFPVEYILKSSSDTIKAEVRNVGKFTNKKYYFATILFKMKMKDGQGNETWVEPGDLKYIKITDENNIGHEYFASSERLPQEEGLIEVIYEGKNINWYKGYHNPLLRAQLDIKGYITDKDKKLLYSGFFNDFKGRMKRLLKDYPDLEEKFKKAKTEEEYVDIFRLYDAKIDKASF</sequence>
<proteinExistence type="predicted"/>
<evidence type="ECO:0000313" key="2">
    <source>
        <dbReference type="Proteomes" id="UP000628669"/>
    </source>
</evidence>